<evidence type="ECO:0000256" key="2">
    <source>
        <dbReference type="ARBA" id="ARBA00022827"/>
    </source>
</evidence>
<keyword evidence="4 6" id="KW-0503">Monooxygenase</keyword>
<evidence type="ECO:0000256" key="3">
    <source>
        <dbReference type="ARBA" id="ARBA00023002"/>
    </source>
</evidence>
<organism evidence="6 7">
    <name type="scientific">Flavobacterium tagetis</name>
    <dbReference type="NCBI Taxonomy" id="2801336"/>
    <lineage>
        <taxon>Bacteria</taxon>
        <taxon>Pseudomonadati</taxon>
        <taxon>Bacteroidota</taxon>
        <taxon>Flavobacteriia</taxon>
        <taxon>Flavobacteriales</taxon>
        <taxon>Flavobacteriaceae</taxon>
        <taxon>Flavobacterium</taxon>
    </lineage>
</organism>
<proteinExistence type="predicted"/>
<dbReference type="InterPro" id="IPR002938">
    <property type="entry name" value="FAD-bd"/>
</dbReference>
<dbReference type="PANTHER" id="PTHR46972">
    <property type="entry name" value="MONOOXYGENASE ASQM-RELATED"/>
    <property type="match status" value="1"/>
</dbReference>
<dbReference type="InterPro" id="IPR036188">
    <property type="entry name" value="FAD/NAD-bd_sf"/>
</dbReference>
<comment type="caution">
    <text evidence="6">The sequence shown here is derived from an EMBL/GenBank/DDBJ whole genome shotgun (WGS) entry which is preliminary data.</text>
</comment>
<evidence type="ECO:0000313" key="7">
    <source>
        <dbReference type="Proteomes" id="UP000603728"/>
    </source>
</evidence>
<reference evidence="6 7" key="1">
    <citation type="submission" date="2021-01" db="EMBL/GenBank/DDBJ databases">
        <title>Genome seq and assembly of Flavobacterium sp. GN10.</title>
        <authorList>
            <person name="Chhetri G."/>
        </authorList>
    </citation>
    <scope>NUCLEOTIDE SEQUENCE [LARGE SCALE GENOMIC DNA]</scope>
    <source>
        <strain evidence="6 7">GN10</strain>
    </source>
</reference>
<dbReference type="PRINTS" id="PR00420">
    <property type="entry name" value="RNGMNOXGNASE"/>
</dbReference>
<evidence type="ECO:0000256" key="1">
    <source>
        <dbReference type="ARBA" id="ARBA00022630"/>
    </source>
</evidence>
<dbReference type="Proteomes" id="UP000603728">
    <property type="component" value="Unassembled WGS sequence"/>
</dbReference>
<dbReference type="Gene3D" id="3.50.50.60">
    <property type="entry name" value="FAD/NAD(P)-binding domain"/>
    <property type="match status" value="1"/>
</dbReference>
<sequence>MWTICHECQGQGKINRGLSKKAQRLYKTELAAYESKQSNNAPIRPKAHLHLCANCSGSGLIQSEKYLEPDLTKPHVAIIGAGIGGVALAVACLHRGIPFTIYERDSDFNARSQGYGLTLQQASKAMKGLGITSLDGVISTKHIVHNTEGKILGEWGTRKWLETATKSPTKRTNIHIARQSLRLALLEQLGGNNTVQWGHQLVNLRESEDGVELDFQTNENIKTVKSDLVIGADGIRSAVRKLTIGDQITPLRYLDCIVILGICPLSSLNGLTSDLLDGETIFQTANGNERIYVMPYTADSVMWQLSFPMSEEEAKELSAKGPQALKEEACRRTQWHAPIPQILEATQENLISGYPVYDRELLSSALLEKNQNISLIGDAAHPMSPFKGQGANQALLDALKLARKISKGCNAKSKWKERGLRECVLNEFEAEMLERSSAKVKGSADAAQFLHSEIILQEGDEPRGRCLKRKRD</sequence>
<dbReference type="Pfam" id="PF01494">
    <property type="entry name" value="FAD_binding_3"/>
    <property type="match status" value="1"/>
</dbReference>
<protein>
    <submittedName>
        <fullName evidence="6">FAD-dependent monooxygenase</fullName>
    </submittedName>
</protein>
<evidence type="ECO:0000256" key="4">
    <source>
        <dbReference type="ARBA" id="ARBA00023033"/>
    </source>
</evidence>
<keyword evidence="2" id="KW-0274">FAD</keyword>
<dbReference type="GO" id="GO:0004497">
    <property type="term" value="F:monooxygenase activity"/>
    <property type="evidence" value="ECO:0007669"/>
    <property type="project" value="UniProtKB-KW"/>
</dbReference>
<dbReference type="SUPFAM" id="SSF51905">
    <property type="entry name" value="FAD/NAD(P)-binding domain"/>
    <property type="match status" value="1"/>
</dbReference>
<feature type="domain" description="FAD-binding" evidence="5">
    <location>
        <begin position="75"/>
        <end position="408"/>
    </location>
</feature>
<accession>A0ABS1KE42</accession>
<dbReference type="RefSeq" id="WP_202002203.1">
    <property type="nucleotide sequence ID" value="NZ_JAERSF010000002.1"/>
</dbReference>
<dbReference type="PANTHER" id="PTHR46972:SF1">
    <property type="entry name" value="FAD DEPENDENT OXIDOREDUCTASE DOMAIN-CONTAINING PROTEIN"/>
    <property type="match status" value="1"/>
</dbReference>
<gene>
    <name evidence="6" type="ORF">JI750_12410</name>
</gene>
<keyword evidence="7" id="KW-1185">Reference proteome</keyword>
<keyword evidence="3" id="KW-0560">Oxidoreductase</keyword>
<evidence type="ECO:0000259" key="5">
    <source>
        <dbReference type="Pfam" id="PF01494"/>
    </source>
</evidence>
<evidence type="ECO:0000313" key="6">
    <source>
        <dbReference type="EMBL" id="MBL0737700.1"/>
    </source>
</evidence>
<dbReference type="EMBL" id="JAERSF010000002">
    <property type="protein sequence ID" value="MBL0737700.1"/>
    <property type="molecule type" value="Genomic_DNA"/>
</dbReference>
<keyword evidence="1" id="KW-0285">Flavoprotein</keyword>
<name>A0ABS1KE42_9FLAO</name>